<accession>A0A2M9Q740</accession>
<evidence type="ECO:0000313" key="1">
    <source>
        <dbReference type="EMBL" id="PJO43896.1"/>
    </source>
</evidence>
<dbReference type="AlphaFoldDB" id="A0A2M9Q740"/>
<comment type="caution">
    <text evidence="1">The sequence shown here is derived from an EMBL/GenBank/DDBJ whole genome shotgun (WGS) entry which is preliminary data.</text>
</comment>
<gene>
    <name evidence="1" type="ORF">CWD94_09900</name>
</gene>
<dbReference type="Proteomes" id="UP000232101">
    <property type="component" value="Unassembled WGS sequence"/>
</dbReference>
<organism evidence="1 2">
    <name type="scientific">Lysinibacillus xylanilyticus</name>
    <dbReference type="NCBI Taxonomy" id="582475"/>
    <lineage>
        <taxon>Bacteria</taxon>
        <taxon>Bacillati</taxon>
        <taxon>Bacillota</taxon>
        <taxon>Bacilli</taxon>
        <taxon>Bacillales</taxon>
        <taxon>Bacillaceae</taxon>
        <taxon>Lysinibacillus</taxon>
    </lineage>
</organism>
<name>A0A2M9Q740_9BACI</name>
<protein>
    <submittedName>
        <fullName evidence="1">Uncharacterized protein</fullName>
    </submittedName>
</protein>
<proteinExistence type="predicted"/>
<sequence>MPSKKTKGLICMKLANAVSRFTELPGILEQHGIEPEDVIRVEYSSGSADNADILVQLYSSESIKKLGAYDIEKTKGYEDDRWTQYRVVKCGISFICWKREGEAIA</sequence>
<evidence type="ECO:0000313" key="2">
    <source>
        <dbReference type="Proteomes" id="UP000232101"/>
    </source>
</evidence>
<dbReference type="EMBL" id="PHQY01000586">
    <property type="protein sequence ID" value="PJO43896.1"/>
    <property type="molecule type" value="Genomic_DNA"/>
</dbReference>
<dbReference type="RefSeq" id="WP_100542904.1">
    <property type="nucleotide sequence ID" value="NZ_PHQY01000586.1"/>
</dbReference>
<reference evidence="1 2" key="1">
    <citation type="submission" date="2017-11" db="EMBL/GenBank/DDBJ databases">
        <title>Bacterial isolate from king chilli rhizosphere.</title>
        <authorList>
            <person name="Takhelmayum P."/>
            <person name="Sarangthem I."/>
        </authorList>
    </citation>
    <scope>NUCLEOTIDE SEQUENCE [LARGE SCALE GENOMIC DNA]</scope>
    <source>
        <strain evidence="2">t26</strain>
    </source>
</reference>